<evidence type="ECO:0000313" key="1">
    <source>
        <dbReference type="EMBL" id="CAE0052601.1"/>
    </source>
</evidence>
<sequence>MSLLRVMKRVSPLLRNEHSRALHATAARAMGAPAKEGEVFEEEFTDDDEAAPFGEHPDNPNYYEEERRAMPSVIYCGWGAVILVYWLTRRWTPSGSVHVWGEEEFLEREALAMMAQRKEKEDREIEERALAATGP</sequence>
<dbReference type="AlphaFoldDB" id="A0A7S3EHC6"/>
<reference evidence="1" key="1">
    <citation type="submission" date="2021-01" db="EMBL/GenBank/DDBJ databases">
        <authorList>
            <person name="Corre E."/>
            <person name="Pelletier E."/>
            <person name="Niang G."/>
            <person name="Scheremetjew M."/>
            <person name="Finn R."/>
            <person name="Kale V."/>
            <person name="Holt S."/>
            <person name="Cochrane G."/>
            <person name="Meng A."/>
            <person name="Brown T."/>
            <person name="Cohen L."/>
        </authorList>
    </citation>
    <scope>NUCLEOTIDE SEQUENCE</scope>
    <source>
        <strain evidence="1">CCMP 769</strain>
    </source>
</reference>
<organism evidence="1">
    <name type="scientific">Rhodosorus marinus</name>
    <dbReference type="NCBI Taxonomy" id="101924"/>
    <lineage>
        <taxon>Eukaryota</taxon>
        <taxon>Rhodophyta</taxon>
        <taxon>Stylonematophyceae</taxon>
        <taxon>Stylonematales</taxon>
        <taxon>Stylonemataceae</taxon>
        <taxon>Rhodosorus</taxon>
    </lineage>
</organism>
<gene>
    <name evidence="1" type="ORF">RMAR00112_LOCUS20628</name>
</gene>
<protein>
    <submittedName>
        <fullName evidence="1">Uncharacterized protein</fullName>
    </submittedName>
</protein>
<dbReference type="EMBL" id="HBHW01026582">
    <property type="protein sequence ID" value="CAE0052601.1"/>
    <property type="molecule type" value="Transcribed_RNA"/>
</dbReference>
<name>A0A7S3EHC6_9RHOD</name>
<accession>A0A7S3EHC6</accession>
<proteinExistence type="predicted"/>